<name>A0AAD6GE70_9EURO</name>
<evidence type="ECO:0000256" key="6">
    <source>
        <dbReference type="SAM" id="Phobius"/>
    </source>
</evidence>
<keyword evidence="9" id="KW-1185">Reference proteome</keyword>
<feature type="transmembrane region" description="Helical" evidence="6">
    <location>
        <begin position="54"/>
        <end position="75"/>
    </location>
</feature>
<dbReference type="EMBL" id="JAQIZZ010000006">
    <property type="protein sequence ID" value="KAJ5538735.1"/>
    <property type="molecule type" value="Genomic_DNA"/>
</dbReference>
<comment type="subcellular location">
    <subcellularLocation>
        <location evidence="1">Membrane</location>
        <topology evidence="1">Multi-pass membrane protein</topology>
    </subcellularLocation>
</comment>
<accession>A0AAD6GE70</accession>
<feature type="transmembrane region" description="Helical" evidence="6">
    <location>
        <begin position="20"/>
        <end position="42"/>
    </location>
</feature>
<feature type="transmembrane region" description="Helical" evidence="6">
    <location>
        <begin position="102"/>
        <end position="127"/>
    </location>
</feature>
<comment type="similarity">
    <text evidence="5">Belongs to the SAT4 family.</text>
</comment>
<evidence type="ECO:0000259" key="7">
    <source>
        <dbReference type="Pfam" id="PF20684"/>
    </source>
</evidence>
<feature type="transmembrane region" description="Helical" evidence="6">
    <location>
        <begin position="139"/>
        <end position="161"/>
    </location>
</feature>
<dbReference type="GO" id="GO:0016020">
    <property type="term" value="C:membrane"/>
    <property type="evidence" value="ECO:0007669"/>
    <property type="project" value="UniProtKB-SubCell"/>
</dbReference>
<comment type="caution">
    <text evidence="8">The sequence shown here is derived from an EMBL/GenBank/DDBJ whole genome shotgun (WGS) entry which is preliminary data.</text>
</comment>
<dbReference type="Pfam" id="PF20684">
    <property type="entry name" value="Fung_rhodopsin"/>
    <property type="match status" value="1"/>
</dbReference>
<reference evidence="8 9" key="1">
    <citation type="journal article" date="2023" name="IMA Fungus">
        <title>Comparative genomic study of the Penicillium genus elucidates a diverse pangenome and 15 lateral gene transfer events.</title>
        <authorList>
            <person name="Petersen C."/>
            <person name="Sorensen T."/>
            <person name="Nielsen M.R."/>
            <person name="Sondergaard T.E."/>
            <person name="Sorensen J.L."/>
            <person name="Fitzpatrick D.A."/>
            <person name="Frisvad J.C."/>
            <person name="Nielsen K.L."/>
        </authorList>
    </citation>
    <scope>NUCLEOTIDE SEQUENCE [LARGE SCALE GENOMIC DNA]</scope>
    <source>
        <strain evidence="8 9">IBT 35679</strain>
    </source>
</reference>
<sequence>MGSQEYNSQMSKWDEDKRSQQYAAVAITAFAATIAVLVRLYAKRIYKKGWGLDDLFVTIALLILYAEFIASVLSLKTGAGLHQVRVLHEDNSPPYGLQHIYINYWVIAILWAPGVTFIKLSILVLYQRLFIAPQRWVKIAIWTNALYAVMLGIASTVLFIFQCSPVDYYWKRHIVYYGDSLPAGKCLPHAHQYLGIPQILSTASDLAIFFLPVPTIWNLSMQRVRKAAVSTVFLLGAFTIGCGIARIVILFRDTDTEDVTWANIDSATFTVIEAAIGIVCACLPPCAPLYFRLLQRWGLISGISDESELRENYYGSSSTKGNKSAPFLKIPISTTRASAGPRDSFQNLVITETNAHVWSPASENNRGSFYLKETPEGGILVQNRIELSSDQSLPESSKE</sequence>
<feature type="transmembrane region" description="Helical" evidence="6">
    <location>
        <begin position="199"/>
        <end position="219"/>
    </location>
</feature>
<keyword evidence="3 6" id="KW-1133">Transmembrane helix</keyword>
<evidence type="ECO:0000256" key="1">
    <source>
        <dbReference type="ARBA" id="ARBA00004141"/>
    </source>
</evidence>
<proteinExistence type="inferred from homology"/>
<evidence type="ECO:0000256" key="4">
    <source>
        <dbReference type="ARBA" id="ARBA00023136"/>
    </source>
</evidence>
<protein>
    <recommendedName>
        <fullName evidence="7">Rhodopsin domain-containing protein</fullName>
    </recommendedName>
</protein>
<feature type="transmembrane region" description="Helical" evidence="6">
    <location>
        <begin position="271"/>
        <end position="291"/>
    </location>
</feature>
<evidence type="ECO:0000313" key="8">
    <source>
        <dbReference type="EMBL" id="KAJ5538735.1"/>
    </source>
</evidence>
<dbReference type="AlphaFoldDB" id="A0AAD6GE70"/>
<gene>
    <name evidence="8" type="ORF">N7494_008214</name>
</gene>
<evidence type="ECO:0000313" key="9">
    <source>
        <dbReference type="Proteomes" id="UP001220324"/>
    </source>
</evidence>
<keyword evidence="4 6" id="KW-0472">Membrane</keyword>
<dbReference type="Proteomes" id="UP001220324">
    <property type="component" value="Unassembled WGS sequence"/>
</dbReference>
<keyword evidence="2 6" id="KW-0812">Transmembrane</keyword>
<evidence type="ECO:0000256" key="5">
    <source>
        <dbReference type="ARBA" id="ARBA00038359"/>
    </source>
</evidence>
<dbReference type="PANTHER" id="PTHR33048">
    <property type="entry name" value="PTH11-LIKE INTEGRAL MEMBRANE PROTEIN (AFU_ORTHOLOGUE AFUA_5G11245)"/>
    <property type="match status" value="1"/>
</dbReference>
<organism evidence="8 9">
    <name type="scientific">Penicillium frequentans</name>
    <dbReference type="NCBI Taxonomy" id="3151616"/>
    <lineage>
        <taxon>Eukaryota</taxon>
        <taxon>Fungi</taxon>
        <taxon>Dikarya</taxon>
        <taxon>Ascomycota</taxon>
        <taxon>Pezizomycotina</taxon>
        <taxon>Eurotiomycetes</taxon>
        <taxon>Eurotiomycetidae</taxon>
        <taxon>Eurotiales</taxon>
        <taxon>Aspergillaceae</taxon>
        <taxon>Penicillium</taxon>
    </lineage>
</organism>
<feature type="domain" description="Rhodopsin" evidence="7">
    <location>
        <begin position="38"/>
        <end position="290"/>
    </location>
</feature>
<feature type="transmembrane region" description="Helical" evidence="6">
    <location>
        <begin position="231"/>
        <end position="251"/>
    </location>
</feature>
<dbReference type="InterPro" id="IPR049326">
    <property type="entry name" value="Rhodopsin_dom_fungi"/>
</dbReference>
<dbReference type="InterPro" id="IPR052337">
    <property type="entry name" value="SAT4-like"/>
</dbReference>
<evidence type="ECO:0000256" key="2">
    <source>
        <dbReference type="ARBA" id="ARBA00022692"/>
    </source>
</evidence>
<evidence type="ECO:0000256" key="3">
    <source>
        <dbReference type="ARBA" id="ARBA00022989"/>
    </source>
</evidence>
<dbReference type="PANTHER" id="PTHR33048:SF47">
    <property type="entry name" value="INTEGRAL MEMBRANE PROTEIN-RELATED"/>
    <property type="match status" value="1"/>
</dbReference>